<protein>
    <submittedName>
        <fullName evidence="9">Telomerase Cajal body protein 1</fullName>
    </submittedName>
</protein>
<evidence type="ECO:0000313" key="9">
    <source>
        <dbReference type="EMBL" id="TFJ94879.1"/>
    </source>
</evidence>
<keyword evidence="5" id="KW-0862">Zinc</keyword>
<dbReference type="Pfam" id="PF00246">
    <property type="entry name" value="Peptidase_M14"/>
    <property type="match status" value="1"/>
</dbReference>
<organism evidence="9 10">
    <name type="scientific">Platysternon megacephalum</name>
    <name type="common">big-headed turtle</name>
    <dbReference type="NCBI Taxonomy" id="55544"/>
    <lineage>
        <taxon>Eukaryota</taxon>
        <taxon>Metazoa</taxon>
        <taxon>Chordata</taxon>
        <taxon>Craniata</taxon>
        <taxon>Vertebrata</taxon>
        <taxon>Euteleostomi</taxon>
        <taxon>Archelosauria</taxon>
        <taxon>Testudinata</taxon>
        <taxon>Testudines</taxon>
        <taxon>Cryptodira</taxon>
        <taxon>Durocryptodira</taxon>
        <taxon>Testudinoidea</taxon>
        <taxon>Platysternidae</taxon>
        <taxon>Platysternon</taxon>
    </lineage>
</organism>
<proteinExistence type="inferred from homology"/>
<dbReference type="GO" id="GO:0008270">
    <property type="term" value="F:zinc ion binding"/>
    <property type="evidence" value="ECO:0007669"/>
    <property type="project" value="InterPro"/>
</dbReference>
<comment type="cofactor">
    <cofactor evidence="1">
        <name>Zn(2+)</name>
        <dbReference type="ChEBI" id="CHEBI:29105"/>
    </cofactor>
</comment>
<sequence>MNSQASGSCQGTGVGVDLNRNMDFNFQTTGDKCGETWNGPRGNSEVESQGLDTFFKQILPDFRDDDLTSKARPGAKQTVLSLHSSGDMVLHAWGYTKTPAPDGPKLTAIGKKLATWNHFRVGTPGTVLGYTGYGSHDDYIYGKFGVPFLTFEIGNNDSQCGGFTPAYKCVDQFFATNRPAFMHLAKTADDPWNKGPQ</sequence>
<dbReference type="OrthoDB" id="3626597at2759"/>
<dbReference type="GO" id="GO:0004181">
    <property type="term" value="F:metallocarboxypeptidase activity"/>
    <property type="evidence" value="ECO:0007669"/>
    <property type="project" value="InterPro"/>
</dbReference>
<evidence type="ECO:0000256" key="4">
    <source>
        <dbReference type="ARBA" id="ARBA00022801"/>
    </source>
</evidence>
<keyword evidence="6" id="KW-0482">Metalloprotease</keyword>
<dbReference type="GO" id="GO:0006508">
    <property type="term" value="P:proteolysis"/>
    <property type="evidence" value="ECO:0007669"/>
    <property type="project" value="UniProtKB-KW"/>
</dbReference>
<dbReference type="InterPro" id="IPR000834">
    <property type="entry name" value="Peptidase_M14"/>
</dbReference>
<dbReference type="Gene3D" id="3.40.630.10">
    <property type="entry name" value="Zn peptidases"/>
    <property type="match status" value="1"/>
</dbReference>
<dbReference type="AlphaFoldDB" id="A0A4D9DGF8"/>
<evidence type="ECO:0000256" key="5">
    <source>
        <dbReference type="ARBA" id="ARBA00022833"/>
    </source>
</evidence>
<evidence type="ECO:0000256" key="2">
    <source>
        <dbReference type="ARBA" id="ARBA00005988"/>
    </source>
</evidence>
<dbReference type="PROSITE" id="PS52035">
    <property type="entry name" value="PEPTIDASE_M14"/>
    <property type="match status" value="1"/>
</dbReference>
<dbReference type="STRING" id="55544.A0A4D9DGF8"/>
<feature type="domain" description="Peptidase M14" evidence="8">
    <location>
        <begin position="1"/>
        <end position="188"/>
    </location>
</feature>
<evidence type="ECO:0000313" key="10">
    <source>
        <dbReference type="Proteomes" id="UP000297703"/>
    </source>
</evidence>
<dbReference type="Proteomes" id="UP000297703">
    <property type="component" value="Unassembled WGS sequence"/>
</dbReference>
<evidence type="ECO:0000256" key="3">
    <source>
        <dbReference type="ARBA" id="ARBA00022670"/>
    </source>
</evidence>
<dbReference type="GO" id="GO:0005615">
    <property type="term" value="C:extracellular space"/>
    <property type="evidence" value="ECO:0007669"/>
    <property type="project" value="TreeGrafter"/>
</dbReference>
<evidence type="ECO:0000256" key="7">
    <source>
        <dbReference type="PROSITE-ProRule" id="PRU01379"/>
    </source>
</evidence>
<feature type="active site" description="Proton donor/acceptor" evidence="7">
    <location>
        <position position="152"/>
    </location>
</feature>
<evidence type="ECO:0000259" key="8">
    <source>
        <dbReference type="PROSITE" id="PS52035"/>
    </source>
</evidence>
<keyword evidence="10" id="KW-1185">Reference proteome</keyword>
<keyword evidence="4" id="KW-0378">Hydrolase</keyword>
<evidence type="ECO:0000256" key="6">
    <source>
        <dbReference type="ARBA" id="ARBA00023049"/>
    </source>
</evidence>
<reference evidence="9 10" key="2">
    <citation type="submission" date="2019-04" db="EMBL/GenBank/DDBJ databases">
        <title>The genome sequence of big-headed turtle.</title>
        <authorList>
            <person name="Gong S."/>
        </authorList>
    </citation>
    <scope>NUCLEOTIDE SEQUENCE [LARGE SCALE GENOMIC DNA]</scope>
    <source>
        <strain evidence="9">DO16091913</strain>
        <tissue evidence="9">Muscle</tissue>
    </source>
</reference>
<name>A0A4D9DGF8_9SAUR</name>
<reference evidence="9 10" key="1">
    <citation type="submission" date="2019-04" db="EMBL/GenBank/DDBJ databases">
        <title>Draft genome of the big-headed turtle Platysternon megacephalum.</title>
        <authorList>
            <person name="Gong S."/>
        </authorList>
    </citation>
    <scope>NUCLEOTIDE SEQUENCE [LARGE SCALE GENOMIC DNA]</scope>
    <source>
        <strain evidence="9">DO16091913</strain>
        <tissue evidence="9">Muscle</tissue>
    </source>
</reference>
<dbReference type="EMBL" id="QXTE01023683">
    <property type="protein sequence ID" value="TFJ94879.1"/>
    <property type="molecule type" value="Genomic_DNA"/>
</dbReference>
<dbReference type="PANTHER" id="PTHR11705:SF143">
    <property type="entry name" value="SLL0236 PROTEIN"/>
    <property type="match status" value="1"/>
</dbReference>
<dbReference type="SUPFAM" id="SSF53187">
    <property type="entry name" value="Zn-dependent exopeptidases"/>
    <property type="match status" value="1"/>
</dbReference>
<comment type="caution">
    <text evidence="9">The sequence shown here is derived from an EMBL/GenBank/DDBJ whole genome shotgun (WGS) entry which is preliminary data.</text>
</comment>
<comment type="similarity">
    <text evidence="2 7">Belongs to the peptidase M14 family.</text>
</comment>
<evidence type="ECO:0000256" key="1">
    <source>
        <dbReference type="ARBA" id="ARBA00001947"/>
    </source>
</evidence>
<accession>A0A4D9DGF8</accession>
<dbReference type="PANTHER" id="PTHR11705">
    <property type="entry name" value="PROTEASE FAMILY M14 CARBOXYPEPTIDASE A,B"/>
    <property type="match status" value="1"/>
</dbReference>
<gene>
    <name evidence="9" type="ORF">DR999_PMT23868</name>
</gene>
<keyword evidence="3" id="KW-0645">Protease</keyword>